<dbReference type="Pfam" id="PF00578">
    <property type="entry name" value="AhpC-TSA"/>
    <property type="match status" value="1"/>
</dbReference>
<accession>A0A8F6YBT6</accession>
<dbReference type="Proteomes" id="UP000825009">
    <property type="component" value="Chromosome"/>
</dbReference>
<keyword evidence="7" id="KW-1015">Disulfide bond</keyword>
<name>A0A8F6YBT6_9RHOB</name>
<evidence type="ECO:0000256" key="1">
    <source>
        <dbReference type="ARBA" id="ARBA00003330"/>
    </source>
</evidence>
<evidence type="ECO:0000256" key="9">
    <source>
        <dbReference type="ARBA" id="ARBA00032824"/>
    </source>
</evidence>
<evidence type="ECO:0000256" key="6">
    <source>
        <dbReference type="ARBA" id="ARBA00023002"/>
    </source>
</evidence>
<evidence type="ECO:0000256" key="12">
    <source>
        <dbReference type="ARBA" id="ARBA00049091"/>
    </source>
</evidence>
<gene>
    <name evidence="15" type="ORF">KYE46_11420</name>
</gene>
<evidence type="ECO:0000256" key="10">
    <source>
        <dbReference type="ARBA" id="ARBA00038489"/>
    </source>
</evidence>
<dbReference type="GO" id="GO:0034599">
    <property type="term" value="P:cellular response to oxidative stress"/>
    <property type="evidence" value="ECO:0007669"/>
    <property type="project" value="TreeGrafter"/>
</dbReference>
<keyword evidence="16" id="KW-1185">Reference proteome</keyword>
<dbReference type="InterPro" id="IPR024706">
    <property type="entry name" value="Peroxiredoxin_AhpC-typ"/>
</dbReference>
<evidence type="ECO:0000256" key="3">
    <source>
        <dbReference type="ARBA" id="ARBA00013017"/>
    </source>
</evidence>
<evidence type="ECO:0000256" key="8">
    <source>
        <dbReference type="ARBA" id="ARBA00023284"/>
    </source>
</evidence>
<proteinExistence type="inferred from homology"/>
<dbReference type="InterPro" id="IPR050924">
    <property type="entry name" value="Peroxiredoxin_BCP/PrxQ"/>
</dbReference>
<comment type="similarity">
    <text evidence="10">Belongs to the peroxiredoxin family. BCP/PrxQ subfamily.</text>
</comment>
<dbReference type="GO" id="GO:0005737">
    <property type="term" value="C:cytoplasm"/>
    <property type="evidence" value="ECO:0007669"/>
    <property type="project" value="TreeGrafter"/>
</dbReference>
<comment type="subunit">
    <text evidence="2">Monomer.</text>
</comment>
<evidence type="ECO:0000313" key="16">
    <source>
        <dbReference type="Proteomes" id="UP000825009"/>
    </source>
</evidence>
<dbReference type="PROSITE" id="PS51352">
    <property type="entry name" value="THIOREDOXIN_2"/>
    <property type="match status" value="1"/>
</dbReference>
<evidence type="ECO:0000256" key="13">
    <source>
        <dbReference type="SAM" id="MobiDB-lite"/>
    </source>
</evidence>
<dbReference type="RefSeq" id="WP_219000741.1">
    <property type="nucleotide sequence ID" value="NZ_CP079194.1"/>
</dbReference>
<evidence type="ECO:0000256" key="11">
    <source>
        <dbReference type="ARBA" id="ARBA00042639"/>
    </source>
</evidence>
<dbReference type="AlphaFoldDB" id="A0A8F6YBT6"/>
<dbReference type="CDD" id="cd03017">
    <property type="entry name" value="PRX_BCP"/>
    <property type="match status" value="1"/>
</dbReference>
<organism evidence="15 16">
    <name type="scientific">Gymnodinialimonas ceratoperidinii</name>
    <dbReference type="NCBI Taxonomy" id="2856823"/>
    <lineage>
        <taxon>Bacteria</taxon>
        <taxon>Pseudomonadati</taxon>
        <taxon>Pseudomonadota</taxon>
        <taxon>Alphaproteobacteria</taxon>
        <taxon>Rhodobacterales</taxon>
        <taxon>Paracoccaceae</taxon>
        <taxon>Gymnodinialimonas</taxon>
    </lineage>
</organism>
<evidence type="ECO:0000313" key="15">
    <source>
        <dbReference type="EMBL" id="QXT38545.1"/>
    </source>
</evidence>
<keyword evidence="6" id="KW-0560">Oxidoreductase</keyword>
<dbReference type="InterPro" id="IPR013766">
    <property type="entry name" value="Thioredoxin_domain"/>
</dbReference>
<dbReference type="KEGG" id="gce:KYE46_11420"/>
<keyword evidence="5" id="KW-0049">Antioxidant</keyword>
<reference evidence="15 16" key="1">
    <citation type="submission" date="2021-07" db="EMBL/GenBank/DDBJ databases">
        <title>A novel Jannaschia species isolated from marine dinoflagellate Ceratoperidinium margalefii.</title>
        <authorList>
            <person name="Jiang Y."/>
            <person name="Li Z."/>
        </authorList>
    </citation>
    <scope>NUCLEOTIDE SEQUENCE [LARGE SCALE GENOMIC DNA]</scope>
    <source>
        <strain evidence="15 16">J12C1-MA-4</strain>
    </source>
</reference>
<dbReference type="GO" id="GO:0008379">
    <property type="term" value="F:thioredoxin peroxidase activity"/>
    <property type="evidence" value="ECO:0007669"/>
    <property type="project" value="TreeGrafter"/>
</dbReference>
<evidence type="ECO:0000256" key="4">
    <source>
        <dbReference type="ARBA" id="ARBA00022559"/>
    </source>
</evidence>
<evidence type="ECO:0000256" key="2">
    <source>
        <dbReference type="ARBA" id="ARBA00011245"/>
    </source>
</evidence>
<dbReference type="PANTHER" id="PTHR42801:SF4">
    <property type="entry name" value="AHPC_TSA FAMILY PROTEIN"/>
    <property type="match status" value="1"/>
</dbReference>
<keyword evidence="4" id="KW-0575">Peroxidase</keyword>
<dbReference type="EC" id="1.11.1.24" evidence="3"/>
<evidence type="ECO:0000256" key="7">
    <source>
        <dbReference type="ARBA" id="ARBA00023157"/>
    </source>
</evidence>
<dbReference type="PANTHER" id="PTHR42801">
    <property type="entry name" value="THIOREDOXIN-DEPENDENT PEROXIDE REDUCTASE"/>
    <property type="match status" value="1"/>
</dbReference>
<dbReference type="FunFam" id="3.40.30.10:FF:000007">
    <property type="entry name" value="Thioredoxin-dependent thiol peroxidase"/>
    <property type="match status" value="1"/>
</dbReference>
<comment type="function">
    <text evidence="1">Thiol-specific peroxidase that catalyzes the reduction of hydrogen peroxide and organic hydroperoxides to water and alcohols, respectively. Plays a role in cell protection against oxidative stress by detoxifying peroxides and as sensor of hydrogen peroxide-mediated signaling events.</text>
</comment>
<dbReference type="PIRSF" id="PIRSF000239">
    <property type="entry name" value="AHPC"/>
    <property type="match status" value="1"/>
</dbReference>
<feature type="domain" description="Thioredoxin" evidence="14">
    <location>
        <begin position="2"/>
        <end position="153"/>
    </location>
</feature>
<feature type="region of interest" description="Disordered" evidence="13">
    <location>
        <begin position="1"/>
        <end position="20"/>
    </location>
</feature>
<dbReference type="InterPro" id="IPR000866">
    <property type="entry name" value="AhpC/TSA"/>
</dbReference>
<dbReference type="GO" id="GO:0045454">
    <property type="term" value="P:cell redox homeostasis"/>
    <property type="evidence" value="ECO:0007669"/>
    <property type="project" value="TreeGrafter"/>
</dbReference>
<comment type="catalytic activity">
    <reaction evidence="12">
        <text>a hydroperoxide + [thioredoxin]-dithiol = an alcohol + [thioredoxin]-disulfide + H2O</text>
        <dbReference type="Rhea" id="RHEA:62620"/>
        <dbReference type="Rhea" id="RHEA-COMP:10698"/>
        <dbReference type="Rhea" id="RHEA-COMP:10700"/>
        <dbReference type="ChEBI" id="CHEBI:15377"/>
        <dbReference type="ChEBI" id="CHEBI:29950"/>
        <dbReference type="ChEBI" id="CHEBI:30879"/>
        <dbReference type="ChEBI" id="CHEBI:35924"/>
        <dbReference type="ChEBI" id="CHEBI:50058"/>
        <dbReference type="EC" id="1.11.1.24"/>
    </reaction>
</comment>
<keyword evidence="8" id="KW-0676">Redox-active center</keyword>
<sequence>MLETGQPAPDFTLPRDGGGTLTLSEQQPKAVVLFFYPKDDTPGCTKEAIAFTGLESAFAEANTTIIGISKDTAAKHDKFAAKHALSVALVSDAEGDTCERYGTWVEKNMYGRKFMGIERTTFLIDGEGKIAQIWRKVKVPGHADDVLEAARAL</sequence>
<protein>
    <recommendedName>
        <fullName evidence="3">thioredoxin-dependent peroxiredoxin</fullName>
        <ecNumber evidence="3">1.11.1.24</ecNumber>
    </recommendedName>
    <alternativeName>
        <fullName evidence="9">Thioredoxin peroxidase</fullName>
    </alternativeName>
    <alternativeName>
        <fullName evidence="11">Thioredoxin-dependent peroxiredoxin Bcp</fullName>
    </alternativeName>
</protein>
<evidence type="ECO:0000256" key="5">
    <source>
        <dbReference type="ARBA" id="ARBA00022862"/>
    </source>
</evidence>
<dbReference type="EMBL" id="CP079194">
    <property type="protein sequence ID" value="QXT38545.1"/>
    <property type="molecule type" value="Genomic_DNA"/>
</dbReference>
<evidence type="ECO:0000259" key="14">
    <source>
        <dbReference type="PROSITE" id="PS51352"/>
    </source>
</evidence>